<feature type="compositionally biased region" description="Basic and acidic residues" evidence="1">
    <location>
        <begin position="51"/>
        <end position="77"/>
    </location>
</feature>
<protein>
    <submittedName>
        <fullName evidence="3">Uncharacterized protein</fullName>
    </submittedName>
</protein>
<keyword evidence="2" id="KW-0472">Membrane</keyword>
<evidence type="ECO:0000256" key="1">
    <source>
        <dbReference type="SAM" id="MobiDB-lite"/>
    </source>
</evidence>
<accession>A0A4V1IVN3</accession>
<evidence type="ECO:0000256" key="2">
    <source>
        <dbReference type="SAM" id="Phobius"/>
    </source>
</evidence>
<dbReference type="AlphaFoldDB" id="A0A4V1IVN3"/>
<keyword evidence="2" id="KW-1133">Transmembrane helix</keyword>
<gene>
    <name evidence="3" type="ORF">THASP1DRAFT_33547</name>
</gene>
<feature type="compositionally biased region" description="Basic and acidic residues" evidence="1">
    <location>
        <begin position="132"/>
        <end position="143"/>
    </location>
</feature>
<evidence type="ECO:0000313" key="4">
    <source>
        <dbReference type="Proteomes" id="UP000271241"/>
    </source>
</evidence>
<sequence>MAFQTAAGDDAARLDWNALWPSFVFYGCLALGGLYFVARLQRPTWFENTITDERKQTLDEERRRAYMRRQEEADRATASRPPASASSSPVTPTVCRLGPRTDPDHLPMSPGSAKPYRPQGPMGPRGVYRPSRVADHRMYRAGG</sequence>
<feature type="compositionally biased region" description="Low complexity" evidence="1">
    <location>
        <begin position="78"/>
        <end position="94"/>
    </location>
</feature>
<name>A0A4V1IVN3_9FUNG</name>
<dbReference type="Proteomes" id="UP000271241">
    <property type="component" value="Unassembled WGS sequence"/>
</dbReference>
<feature type="transmembrane region" description="Helical" evidence="2">
    <location>
        <begin position="18"/>
        <end position="38"/>
    </location>
</feature>
<organism evidence="3 4">
    <name type="scientific">Thamnocephalis sphaerospora</name>
    <dbReference type="NCBI Taxonomy" id="78915"/>
    <lineage>
        <taxon>Eukaryota</taxon>
        <taxon>Fungi</taxon>
        <taxon>Fungi incertae sedis</taxon>
        <taxon>Zoopagomycota</taxon>
        <taxon>Zoopagomycotina</taxon>
        <taxon>Zoopagomycetes</taxon>
        <taxon>Zoopagales</taxon>
        <taxon>Sigmoideomycetaceae</taxon>
        <taxon>Thamnocephalis</taxon>
    </lineage>
</organism>
<keyword evidence="2" id="KW-0812">Transmembrane</keyword>
<evidence type="ECO:0000313" key="3">
    <source>
        <dbReference type="EMBL" id="RKP04659.1"/>
    </source>
</evidence>
<proteinExistence type="predicted"/>
<dbReference type="EMBL" id="KZ993550">
    <property type="protein sequence ID" value="RKP04659.1"/>
    <property type="molecule type" value="Genomic_DNA"/>
</dbReference>
<feature type="region of interest" description="Disordered" evidence="1">
    <location>
        <begin position="51"/>
        <end position="143"/>
    </location>
</feature>
<keyword evidence="4" id="KW-1185">Reference proteome</keyword>
<reference evidence="4" key="1">
    <citation type="journal article" date="2018" name="Nat. Microbiol.">
        <title>Leveraging single-cell genomics to expand the fungal tree of life.</title>
        <authorList>
            <person name="Ahrendt S.R."/>
            <person name="Quandt C.A."/>
            <person name="Ciobanu D."/>
            <person name="Clum A."/>
            <person name="Salamov A."/>
            <person name="Andreopoulos B."/>
            <person name="Cheng J.F."/>
            <person name="Woyke T."/>
            <person name="Pelin A."/>
            <person name="Henrissat B."/>
            <person name="Reynolds N.K."/>
            <person name="Benny G.L."/>
            <person name="Smith M.E."/>
            <person name="James T.Y."/>
            <person name="Grigoriev I.V."/>
        </authorList>
    </citation>
    <scope>NUCLEOTIDE SEQUENCE [LARGE SCALE GENOMIC DNA]</scope>
    <source>
        <strain evidence="4">RSA 1356</strain>
    </source>
</reference>